<accession>A0A4S1C9E6</accession>
<name>A0A4S1C9E6_9BACT</name>
<proteinExistence type="predicted"/>
<dbReference type="AlphaFoldDB" id="A0A4S1C9E6"/>
<dbReference type="InterPro" id="IPR016155">
    <property type="entry name" value="Mopterin_synth/thiamin_S_b"/>
</dbReference>
<reference evidence="1 2" key="1">
    <citation type="submission" date="2019-04" db="EMBL/GenBank/DDBJ databases">
        <title>Geobacter oryzae sp. nov., ferric-reducing bacteria isolated from paddy soil.</title>
        <authorList>
            <person name="Xu Z."/>
            <person name="Masuda Y."/>
            <person name="Itoh H."/>
            <person name="Senoo K."/>
        </authorList>
    </citation>
    <scope>NUCLEOTIDE SEQUENCE [LARGE SCALE GENOMIC DNA]</scope>
    <source>
        <strain evidence="1 2">Red111</strain>
    </source>
</reference>
<dbReference type="SUPFAM" id="SSF54285">
    <property type="entry name" value="MoaD/ThiS"/>
    <property type="match status" value="1"/>
</dbReference>
<protein>
    <submittedName>
        <fullName evidence="1">MoaD/ThiS family protein</fullName>
    </submittedName>
</protein>
<evidence type="ECO:0000313" key="2">
    <source>
        <dbReference type="Proteomes" id="UP000306416"/>
    </source>
</evidence>
<comment type="caution">
    <text evidence="1">The sequence shown here is derived from an EMBL/GenBank/DDBJ whole genome shotgun (WGS) entry which is preliminary data.</text>
</comment>
<keyword evidence="2" id="KW-1185">Reference proteome</keyword>
<sequence>MAVQAATTVRMFGALHGIRRDRGLPSVVDVDIPADGCAASAIAVALELPLNRIDGVFINHRVYPLDHLVLPGDRVAFIPVGVPGGSGLFSRPVCR</sequence>
<dbReference type="Proteomes" id="UP000306416">
    <property type="component" value="Unassembled WGS sequence"/>
</dbReference>
<dbReference type="EMBL" id="SRSC01000007">
    <property type="protein sequence ID" value="TGU69901.1"/>
    <property type="molecule type" value="Genomic_DNA"/>
</dbReference>
<organism evidence="1 2">
    <name type="scientific">Geomonas terrae</name>
    <dbReference type="NCBI Taxonomy" id="2562681"/>
    <lineage>
        <taxon>Bacteria</taxon>
        <taxon>Pseudomonadati</taxon>
        <taxon>Thermodesulfobacteriota</taxon>
        <taxon>Desulfuromonadia</taxon>
        <taxon>Geobacterales</taxon>
        <taxon>Geobacteraceae</taxon>
        <taxon>Geomonas</taxon>
    </lineage>
</organism>
<evidence type="ECO:0000313" key="1">
    <source>
        <dbReference type="EMBL" id="TGU69901.1"/>
    </source>
</evidence>
<gene>
    <name evidence="1" type="ORF">E4633_20115</name>
</gene>